<dbReference type="AlphaFoldDB" id="A0A5B7K9U7"/>
<reference evidence="1 2" key="1">
    <citation type="submission" date="2019-05" db="EMBL/GenBank/DDBJ databases">
        <title>Another draft genome of Portunus trituberculatus and its Hox gene families provides insights of decapod evolution.</title>
        <authorList>
            <person name="Jeong J.-H."/>
            <person name="Song I."/>
            <person name="Kim S."/>
            <person name="Choi T."/>
            <person name="Kim D."/>
            <person name="Ryu S."/>
            <person name="Kim W."/>
        </authorList>
    </citation>
    <scope>NUCLEOTIDE SEQUENCE [LARGE SCALE GENOMIC DNA]</scope>
    <source>
        <tissue evidence="1">Muscle</tissue>
    </source>
</reference>
<protein>
    <submittedName>
        <fullName evidence="1">Uncharacterized protein</fullName>
    </submittedName>
</protein>
<accession>A0A5B7K9U7</accession>
<dbReference type="EMBL" id="VSRR010135842">
    <property type="protein sequence ID" value="MPD03367.1"/>
    <property type="molecule type" value="Genomic_DNA"/>
</dbReference>
<name>A0A5B7K9U7_PORTR</name>
<dbReference type="Proteomes" id="UP000324222">
    <property type="component" value="Unassembled WGS sequence"/>
</dbReference>
<gene>
    <name evidence="1" type="ORF">E2C01_099003</name>
</gene>
<evidence type="ECO:0000313" key="2">
    <source>
        <dbReference type="Proteomes" id="UP000324222"/>
    </source>
</evidence>
<keyword evidence="2" id="KW-1185">Reference proteome</keyword>
<proteinExistence type="predicted"/>
<comment type="caution">
    <text evidence="1">The sequence shown here is derived from an EMBL/GenBank/DDBJ whole genome shotgun (WGS) entry which is preliminary data.</text>
</comment>
<evidence type="ECO:0000313" key="1">
    <source>
        <dbReference type="EMBL" id="MPD03367.1"/>
    </source>
</evidence>
<organism evidence="1 2">
    <name type="scientific">Portunus trituberculatus</name>
    <name type="common">Swimming crab</name>
    <name type="synonym">Neptunus trituberculatus</name>
    <dbReference type="NCBI Taxonomy" id="210409"/>
    <lineage>
        <taxon>Eukaryota</taxon>
        <taxon>Metazoa</taxon>
        <taxon>Ecdysozoa</taxon>
        <taxon>Arthropoda</taxon>
        <taxon>Crustacea</taxon>
        <taxon>Multicrustacea</taxon>
        <taxon>Malacostraca</taxon>
        <taxon>Eumalacostraca</taxon>
        <taxon>Eucarida</taxon>
        <taxon>Decapoda</taxon>
        <taxon>Pleocyemata</taxon>
        <taxon>Brachyura</taxon>
        <taxon>Eubrachyura</taxon>
        <taxon>Portunoidea</taxon>
        <taxon>Portunidae</taxon>
        <taxon>Portuninae</taxon>
        <taxon>Portunus</taxon>
    </lineage>
</organism>
<sequence>MEFQGHDISREVRVANIVAETQLRDASPPPPQLPPPPEFPVSVIAYFFYLYCEAVDTEGVEIANVYRPR</sequence>